<feature type="chain" id="PRO_5004200733" description="Transmembrane protein" evidence="1">
    <location>
        <begin position="18"/>
        <end position="202"/>
    </location>
</feature>
<gene>
    <name evidence="2" type="ORF">TTHERM_01401770</name>
</gene>
<evidence type="ECO:0000256" key="1">
    <source>
        <dbReference type="SAM" id="SignalP"/>
    </source>
</evidence>
<dbReference type="RefSeq" id="XP_001029603.2">
    <property type="nucleotide sequence ID" value="XM_001029603.3"/>
</dbReference>
<dbReference type="EMBL" id="GG662220">
    <property type="protein sequence ID" value="EAR81940.2"/>
    <property type="molecule type" value="Genomic_DNA"/>
</dbReference>
<dbReference type="AlphaFoldDB" id="Q229H1"/>
<evidence type="ECO:0000313" key="2">
    <source>
        <dbReference type="EMBL" id="EAR81940.2"/>
    </source>
</evidence>
<protein>
    <recommendedName>
        <fullName evidence="4">Transmembrane protein</fullName>
    </recommendedName>
</protein>
<evidence type="ECO:0008006" key="4">
    <source>
        <dbReference type="Google" id="ProtNLM"/>
    </source>
</evidence>
<name>Q229H1_TETTS</name>
<dbReference type="KEGG" id="tet:TTHERM_01401770"/>
<accession>Q229H1</accession>
<keyword evidence="1" id="KW-0732">Signal</keyword>
<proteinExistence type="predicted"/>
<sequence length="202" mass="24486">MIHFFFIFFVILIIVRLKINNQRSKKIGEIKNFFQKYLPKRVFYFIFIKEQDHQRALKRWINLKKNITFLTKQKAEQIKFNCDLIISKQASKIQKSPSDMKQIFNKQQIDDFTSLNQLQLIQFSNPRASFSNNNRSKFFNFNIEKKESEQQSYQQYDQDLQSQLSSQDIQNSWQYNEYPKDQQQKNQIINIDGMKQNNCIKK</sequence>
<dbReference type="Proteomes" id="UP000009168">
    <property type="component" value="Unassembled WGS sequence"/>
</dbReference>
<feature type="signal peptide" evidence="1">
    <location>
        <begin position="1"/>
        <end position="17"/>
    </location>
</feature>
<reference evidence="3" key="1">
    <citation type="journal article" date="2006" name="PLoS Biol.">
        <title>Macronuclear genome sequence of the ciliate Tetrahymena thermophila, a model eukaryote.</title>
        <authorList>
            <person name="Eisen J.A."/>
            <person name="Coyne R.S."/>
            <person name="Wu M."/>
            <person name="Wu D."/>
            <person name="Thiagarajan M."/>
            <person name="Wortman J.R."/>
            <person name="Badger J.H."/>
            <person name="Ren Q."/>
            <person name="Amedeo P."/>
            <person name="Jones K.M."/>
            <person name="Tallon L.J."/>
            <person name="Delcher A.L."/>
            <person name="Salzberg S.L."/>
            <person name="Silva J.C."/>
            <person name="Haas B.J."/>
            <person name="Majoros W.H."/>
            <person name="Farzad M."/>
            <person name="Carlton J.M."/>
            <person name="Smith R.K. Jr."/>
            <person name="Garg J."/>
            <person name="Pearlman R.E."/>
            <person name="Karrer K.M."/>
            <person name="Sun L."/>
            <person name="Manning G."/>
            <person name="Elde N.C."/>
            <person name="Turkewitz A.P."/>
            <person name="Asai D.J."/>
            <person name="Wilkes D.E."/>
            <person name="Wang Y."/>
            <person name="Cai H."/>
            <person name="Collins K."/>
            <person name="Stewart B.A."/>
            <person name="Lee S.R."/>
            <person name="Wilamowska K."/>
            <person name="Weinberg Z."/>
            <person name="Ruzzo W.L."/>
            <person name="Wloga D."/>
            <person name="Gaertig J."/>
            <person name="Frankel J."/>
            <person name="Tsao C.-C."/>
            <person name="Gorovsky M.A."/>
            <person name="Keeling P.J."/>
            <person name="Waller R.F."/>
            <person name="Patron N.J."/>
            <person name="Cherry J.M."/>
            <person name="Stover N.A."/>
            <person name="Krieger C.J."/>
            <person name="del Toro C."/>
            <person name="Ryder H.F."/>
            <person name="Williamson S.C."/>
            <person name="Barbeau R.A."/>
            <person name="Hamilton E.P."/>
            <person name="Orias E."/>
        </authorList>
    </citation>
    <scope>NUCLEOTIDE SEQUENCE [LARGE SCALE GENOMIC DNA]</scope>
    <source>
        <strain evidence="3">SB210</strain>
    </source>
</reference>
<evidence type="ECO:0000313" key="3">
    <source>
        <dbReference type="Proteomes" id="UP000009168"/>
    </source>
</evidence>
<organism evidence="2 3">
    <name type="scientific">Tetrahymena thermophila (strain SB210)</name>
    <dbReference type="NCBI Taxonomy" id="312017"/>
    <lineage>
        <taxon>Eukaryota</taxon>
        <taxon>Sar</taxon>
        <taxon>Alveolata</taxon>
        <taxon>Ciliophora</taxon>
        <taxon>Intramacronucleata</taxon>
        <taxon>Oligohymenophorea</taxon>
        <taxon>Hymenostomatida</taxon>
        <taxon>Tetrahymenina</taxon>
        <taxon>Tetrahymenidae</taxon>
        <taxon>Tetrahymena</taxon>
    </lineage>
</organism>
<dbReference type="InParanoid" id="Q229H1"/>
<dbReference type="HOGENOM" id="CLU_2269217_0_0_1"/>
<dbReference type="GeneID" id="7836149"/>
<keyword evidence="3" id="KW-1185">Reference proteome</keyword>